<keyword evidence="3" id="KW-1185">Reference proteome</keyword>
<reference evidence="2" key="1">
    <citation type="submission" date="2020-11" db="EMBL/GenBank/DDBJ databases">
        <authorList>
            <person name="Whitehead M."/>
        </authorList>
    </citation>
    <scope>NUCLEOTIDE SEQUENCE</scope>
    <source>
        <strain evidence="2">EGII</strain>
    </source>
</reference>
<sequence length="116" mass="12725">MVMTPSVAHKKRPREQQHSEAANSSAHSLRRADGAEASDLASDSNRDDLLAYRRSVSRPATLSQWRQQCWAIAITIGVCAADMPIPMYVSTSKTDRQTKITRKCNVNAAAGKISLL</sequence>
<dbReference type="EMBL" id="CAJHJT010000056">
    <property type="protein sequence ID" value="CAD7014415.1"/>
    <property type="molecule type" value="Genomic_DNA"/>
</dbReference>
<evidence type="ECO:0000313" key="3">
    <source>
        <dbReference type="Proteomes" id="UP000606786"/>
    </source>
</evidence>
<dbReference type="AlphaFoldDB" id="A0A811VEV8"/>
<protein>
    <submittedName>
        <fullName evidence="2">(Mediterranean fruit fly) hypothetical protein</fullName>
    </submittedName>
</protein>
<evidence type="ECO:0000256" key="1">
    <source>
        <dbReference type="SAM" id="MobiDB-lite"/>
    </source>
</evidence>
<name>A0A811VEV8_CERCA</name>
<organism evidence="2 3">
    <name type="scientific">Ceratitis capitata</name>
    <name type="common">Mediterranean fruit fly</name>
    <name type="synonym">Tephritis capitata</name>
    <dbReference type="NCBI Taxonomy" id="7213"/>
    <lineage>
        <taxon>Eukaryota</taxon>
        <taxon>Metazoa</taxon>
        <taxon>Ecdysozoa</taxon>
        <taxon>Arthropoda</taxon>
        <taxon>Hexapoda</taxon>
        <taxon>Insecta</taxon>
        <taxon>Pterygota</taxon>
        <taxon>Neoptera</taxon>
        <taxon>Endopterygota</taxon>
        <taxon>Diptera</taxon>
        <taxon>Brachycera</taxon>
        <taxon>Muscomorpha</taxon>
        <taxon>Tephritoidea</taxon>
        <taxon>Tephritidae</taxon>
        <taxon>Ceratitis</taxon>
        <taxon>Ceratitis</taxon>
    </lineage>
</organism>
<gene>
    <name evidence="2" type="ORF">CCAP1982_LOCUS22411</name>
</gene>
<proteinExistence type="predicted"/>
<feature type="region of interest" description="Disordered" evidence="1">
    <location>
        <begin position="1"/>
        <end position="43"/>
    </location>
</feature>
<evidence type="ECO:0000313" key="2">
    <source>
        <dbReference type="EMBL" id="CAD7014415.1"/>
    </source>
</evidence>
<comment type="caution">
    <text evidence="2">The sequence shown here is derived from an EMBL/GenBank/DDBJ whole genome shotgun (WGS) entry which is preliminary data.</text>
</comment>
<dbReference type="Proteomes" id="UP000606786">
    <property type="component" value="Unassembled WGS sequence"/>
</dbReference>
<accession>A0A811VEV8</accession>